<protein>
    <recommendedName>
        <fullName evidence="1">Orn/DAP/Arg decarboxylase 2 C-terminal domain-containing protein</fullName>
    </recommendedName>
</protein>
<keyword evidence="3" id="KW-1185">Reference proteome</keyword>
<dbReference type="Proteomes" id="UP001501166">
    <property type="component" value="Unassembled WGS sequence"/>
</dbReference>
<comment type="caution">
    <text evidence="2">The sequence shown here is derived from an EMBL/GenBank/DDBJ whole genome shotgun (WGS) entry which is preliminary data.</text>
</comment>
<evidence type="ECO:0000313" key="3">
    <source>
        <dbReference type="Proteomes" id="UP001501166"/>
    </source>
</evidence>
<dbReference type="EMBL" id="BAAACW010000110">
    <property type="protein sequence ID" value="GAA0365981.1"/>
    <property type="molecule type" value="Genomic_DNA"/>
</dbReference>
<dbReference type="InterPro" id="IPR009006">
    <property type="entry name" value="Ala_racemase/Decarboxylase_C"/>
</dbReference>
<gene>
    <name evidence="2" type="ORF">GCM10008932_17710</name>
</gene>
<organism evidence="2 3">
    <name type="scientific">Alkalibacterium iburiense</name>
    <dbReference type="NCBI Taxonomy" id="290589"/>
    <lineage>
        <taxon>Bacteria</taxon>
        <taxon>Bacillati</taxon>
        <taxon>Bacillota</taxon>
        <taxon>Bacilli</taxon>
        <taxon>Lactobacillales</taxon>
        <taxon>Carnobacteriaceae</taxon>
        <taxon>Alkalibacterium</taxon>
    </lineage>
</organism>
<dbReference type="SUPFAM" id="SSF50621">
    <property type="entry name" value="Alanine racemase C-terminal domain-like"/>
    <property type="match status" value="1"/>
</dbReference>
<sequence length="124" mass="14271">MEEVVDTESTRLIVEPGSAIIGSAVEFHTSVLDSKDTSQSSIVTTDGSRINIDPLWAKDHYTYRVERQKEEKKTVEKQVICGYTCMDHDRIMTLSEEQKLVRGDRIIYEKVGAYRTIKRESPRF</sequence>
<dbReference type="Gene3D" id="2.40.37.10">
    <property type="entry name" value="Lyase, Ornithine Decarboxylase, Chain A, domain 1"/>
    <property type="match status" value="1"/>
</dbReference>
<accession>A0ABN0XJR7</accession>
<proteinExistence type="predicted"/>
<dbReference type="Pfam" id="PF00278">
    <property type="entry name" value="Orn_DAP_Arg_deC"/>
    <property type="match status" value="1"/>
</dbReference>
<evidence type="ECO:0000313" key="2">
    <source>
        <dbReference type="EMBL" id="GAA0365981.1"/>
    </source>
</evidence>
<feature type="domain" description="Orn/DAP/Arg decarboxylase 2 C-terminal" evidence="1">
    <location>
        <begin position="27"/>
        <end position="112"/>
    </location>
</feature>
<name>A0ABN0XJR7_9LACT</name>
<evidence type="ECO:0000259" key="1">
    <source>
        <dbReference type="Pfam" id="PF00278"/>
    </source>
</evidence>
<reference evidence="2 3" key="1">
    <citation type="journal article" date="2019" name="Int. J. Syst. Evol. Microbiol.">
        <title>The Global Catalogue of Microorganisms (GCM) 10K type strain sequencing project: providing services to taxonomists for standard genome sequencing and annotation.</title>
        <authorList>
            <consortium name="The Broad Institute Genomics Platform"/>
            <consortium name="The Broad Institute Genome Sequencing Center for Infectious Disease"/>
            <person name="Wu L."/>
            <person name="Ma J."/>
        </authorList>
    </citation>
    <scope>NUCLEOTIDE SEQUENCE [LARGE SCALE GENOMIC DNA]</scope>
    <source>
        <strain evidence="2 3">JCM 12662</strain>
    </source>
</reference>
<dbReference type="InterPro" id="IPR022643">
    <property type="entry name" value="De-COase2_C"/>
</dbReference>